<accession>A0A4S4FEP3</accession>
<sequence length="224" mass="25604">MAETELGATAQHVFPYSMSTMLEALRQTLDFNVAYDLIEERSEEALFLFRVAQNEDIVRAYVVSLGENRSRVDVCFPSRVKNKTQLCDIFYRNILEQAIAINAFQRKGPLCHQLDYLMRRGIDSVRFKDERPINEFVYFALICNALVMVLGIALIFDEESEDKLSMILVLIAVLWSVSIASFIVTGPKAKQSGRSYAILSLIFSFLITIILIIVIAYAKKEYMF</sequence>
<name>A0A4S4FEP3_9BIFI</name>
<gene>
    <name evidence="2" type="ORF">E5991_01500</name>
</gene>
<keyword evidence="1" id="KW-1133">Transmembrane helix</keyword>
<feature type="transmembrane region" description="Helical" evidence="1">
    <location>
        <begin position="196"/>
        <end position="218"/>
    </location>
</feature>
<organism evidence="2 3">
    <name type="scientific">Bifidobacterium pseudolongum</name>
    <dbReference type="NCBI Taxonomy" id="1694"/>
    <lineage>
        <taxon>Bacteria</taxon>
        <taxon>Bacillati</taxon>
        <taxon>Actinomycetota</taxon>
        <taxon>Actinomycetes</taxon>
        <taxon>Bifidobacteriales</taxon>
        <taxon>Bifidobacteriaceae</taxon>
        <taxon>Bifidobacterium</taxon>
    </lineage>
</organism>
<comment type="caution">
    <text evidence="2">The sequence shown here is derived from an EMBL/GenBank/DDBJ whole genome shotgun (WGS) entry which is preliminary data.</text>
</comment>
<evidence type="ECO:0000313" key="3">
    <source>
        <dbReference type="Proteomes" id="UP000306798"/>
    </source>
</evidence>
<dbReference type="EMBL" id="SSTF01000003">
    <property type="protein sequence ID" value="THG27475.1"/>
    <property type="molecule type" value="Genomic_DNA"/>
</dbReference>
<keyword evidence="1" id="KW-0472">Membrane</keyword>
<proteinExistence type="predicted"/>
<keyword evidence="1" id="KW-0812">Transmembrane</keyword>
<dbReference type="AlphaFoldDB" id="A0A4S4FEP3"/>
<reference evidence="2 3" key="1">
    <citation type="submission" date="2019-04" db="EMBL/GenBank/DDBJ databases">
        <title>Microbes associate with the intestines of laboratory mice.</title>
        <authorList>
            <person name="Navarre W."/>
            <person name="Wong E."/>
            <person name="Huang K.C."/>
            <person name="Tropini C."/>
            <person name="Ng K."/>
            <person name="Yu B."/>
        </authorList>
    </citation>
    <scope>NUCLEOTIDE SEQUENCE [LARGE SCALE GENOMIC DNA]</scope>
    <source>
        <strain evidence="2 3">NM87_A27A</strain>
    </source>
</reference>
<dbReference type="RefSeq" id="WP_136510887.1">
    <property type="nucleotide sequence ID" value="NZ_SSTF01000003.1"/>
</dbReference>
<feature type="transmembrane region" description="Helical" evidence="1">
    <location>
        <begin position="167"/>
        <end position="184"/>
    </location>
</feature>
<protein>
    <submittedName>
        <fullName evidence="2">Uncharacterized protein</fullName>
    </submittedName>
</protein>
<feature type="transmembrane region" description="Helical" evidence="1">
    <location>
        <begin position="136"/>
        <end position="155"/>
    </location>
</feature>
<evidence type="ECO:0000256" key="1">
    <source>
        <dbReference type="SAM" id="Phobius"/>
    </source>
</evidence>
<evidence type="ECO:0000313" key="2">
    <source>
        <dbReference type="EMBL" id="THG27475.1"/>
    </source>
</evidence>
<dbReference type="Proteomes" id="UP000306798">
    <property type="component" value="Unassembled WGS sequence"/>
</dbReference>